<dbReference type="EMBL" id="RRYP01008505">
    <property type="protein sequence ID" value="TNV79729.1"/>
    <property type="molecule type" value="Genomic_DNA"/>
</dbReference>
<dbReference type="AlphaFoldDB" id="A0A8J8T2E2"/>
<comment type="caution">
    <text evidence="1">The sequence shown here is derived from an EMBL/GenBank/DDBJ whole genome shotgun (WGS) entry which is preliminary data.</text>
</comment>
<evidence type="ECO:0000313" key="2">
    <source>
        <dbReference type="Proteomes" id="UP000785679"/>
    </source>
</evidence>
<dbReference type="Proteomes" id="UP000785679">
    <property type="component" value="Unassembled WGS sequence"/>
</dbReference>
<proteinExistence type="predicted"/>
<name>A0A8J8T2E2_HALGN</name>
<keyword evidence="2" id="KW-1185">Reference proteome</keyword>
<sequence length="122" mass="13841">MVEQNLQKMLGSVCPRYEKELKRTSNYDSCGLQLLSMKTLAMLWIIQFSQQELTSLQRSLKSLIVSVRLGLAVPSRLSNCSIKFLQSFAIHSTFELISLKLWSISFHLACGLLNWASITTDL</sequence>
<gene>
    <name evidence="1" type="ORF">FGO68_gene8888</name>
</gene>
<organism evidence="1 2">
    <name type="scientific">Halteria grandinella</name>
    <dbReference type="NCBI Taxonomy" id="5974"/>
    <lineage>
        <taxon>Eukaryota</taxon>
        <taxon>Sar</taxon>
        <taxon>Alveolata</taxon>
        <taxon>Ciliophora</taxon>
        <taxon>Intramacronucleata</taxon>
        <taxon>Spirotrichea</taxon>
        <taxon>Stichotrichia</taxon>
        <taxon>Sporadotrichida</taxon>
        <taxon>Halteriidae</taxon>
        <taxon>Halteria</taxon>
    </lineage>
</organism>
<evidence type="ECO:0000313" key="1">
    <source>
        <dbReference type="EMBL" id="TNV79729.1"/>
    </source>
</evidence>
<protein>
    <submittedName>
        <fullName evidence="1">Uncharacterized protein</fullName>
    </submittedName>
</protein>
<reference evidence="1" key="1">
    <citation type="submission" date="2019-06" db="EMBL/GenBank/DDBJ databases">
        <authorList>
            <person name="Zheng W."/>
        </authorList>
    </citation>
    <scope>NUCLEOTIDE SEQUENCE</scope>
    <source>
        <strain evidence="1">QDHG01</strain>
    </source>
</reference>
<accession>A0A8J8T2E2</accession>